<evidence type="ECO:0000256" key="1">
    <source>
        <dbReference type="ARBA" id="ARBA00022723"/>
    </source>
</evidence>
<feature type="region of interest" description="Disordered" evidence="4">
    <location>
        <begin position="49"/>
        <end position="84"/>
    </location>
</feature>
<dbReference type="InterPro" id="IPR011706">
    <property type="entry name" value="Cu-oxidase_C"/>
</dbReference>
<feature type="domain" description="Plastocyanin-like" evidence="6">
    <location>
        <begin position="142"/>
        <end position="244"/>
    </location>
</feature>
<accession>A0A9E6XUL1</accession>
<evidence type="ECO:0000313" key="7">
    <source>
        <dbReference type="EMBL" id="UGS34691.1"/>
    </source>
</evidence>
<keyword evidence="1" id="KW-0479">Metal-binding</keyword>
<dbReference type="SUPFAM" id="SSF49503">
    <property type="entry name" value="Cupredoxins"/>
    <property type="match status" value="2"/>
</dbReference>
<evidence type="ECO:0000259" key="5">
    <source>
        <dbReference type="Pfam" id="PF07731"/>
    </source>
</evidence>
<dbReference type="InterPro" id="IPR011707">
    <property type="entry name" value="Cu-oxidase-like_N"/>
</dbReference>
<dbReference type="InterPro" id="IPR033138">
    <property type="entry name" value="Cu_oxidase_CS"/>
</dbReference>
<dbReference type="AlphaFoldDB" id="A0A9E6XUL1"/>
<dbReference type="PANTHER" id="PTHR11709:SF394">
    <property type="entry name" value="FI03373P-RELATED"/>
    <property type="match status" value="1"/>
</dbReference>
<dbReference type="RefSeq" id="WP_259314355.1">
    <property type="nucleotide sequence ID" value="NZ_CP087164.1"/>
</dbReference>
<evidence type="ECO:0008006" key="9">
    <source>
        <dbReference type="Google" id="ProtNLM"/>
    </source>
</evidence>
<keyword evidence="3" id="KW-0186">Copper</keyword>
<dbReference type="PROSITE" id="PS00079">
    <property type="entry name" value="MULTICOPPER_OXIDASE1"/>
    <property type="match status" value="1"/>
</dbReference>
<dbReference type="Pfam" id="PF07732">
    <property type="entry name" value="Cu-oxidase_3"/>
    <property type="match status" value="1"/>
</dbReference>
<evidence type="ECO:0000256" key="3">
    <source>
        <dbReference type="ARBA" id="ARBA00023008"/>
    </source>
</evidence>
<dbReference type="PROSITE" id="PS00080">
    <property type="entry name" value="MULTICOPPER_OXIDASE2"/>
    <property type="match status" value="1"/>
</dbReference>
<name>A0A9E6XUL1_9ACTN</name>
<dbReference type="InterPro" id="IPR002355">
    <property type="entry name" value="Cu_oxidase_Cu_BS"/>
</dbReference>
<dbReference type="Gene3D" id="2.60.40.420">
    <property type="entry name" value="Cupredoxins - blue copper proteins"/>
    <property type="match status" value="2"/>
</dbReference>
<evidence type="ECO:0000256" key="2">
    <source>
        <dbReference type="ARBA" id="ARBA00023002"/>
    </source>
</evidence>
<dbReference type="InterPro" id="IPR008972">
    <property type="entry name" value="Cupredoxin"/>
</dbReference>
<evidence type="ECO:0000313" key="8">
    <source>
        <dbReference type="Proteomes" id="UP001162834"/>
    </source>
</evidence>
<feature type="domain" description="Plastocyanin-like" evidence="5">
    <location>
        <begin position="272"/>
        <end position="367"/>
    </location>
</feature>
<dbReference type="GO" id="GO:0005507">
    <property type="term" value="F:copper ion binding"/>
    <property type="evidence" value="ECO:0007669"/>
    <property type="project" value="InterPro"/>
</dbReference>
<dbReference type="PANTHER" id="PTHR11709">
    <property type="entry name" value="MULTI-COPPER OXIDASE"/>
    <property type="match status" value="1"/>
</dbReference>
<gene>
    <name evidence="7" type="ORF">DSM104329_01072</name>
</gene>
<keyword evidence="2" id="KW-0560">Oxidoreductase</keyword>
<evidence type="ECO:0000256" key="4">
    <source>
        <dbReference type="SAM" id="MobiDB-lite"/>
    </source>
</evidence>
<evidence type="ECO:0000259" key="6">
    <source>
        <dbReference type="Pfam" id="PF07732"/>
    </source>
</evidence>
<keyword evidence="8" id="KW-1185">Reference proteome</keyword>
<dbReference type="Pfam" id="PF07731">
    <property type="entry name" value="Cu-oxidase_2"/>
    <property type="match status" value="1"/>
</dbReference>
<dbReference type="KEGG" id="sbae:DSM104329_01072"/>
<proteinExistence type="predicted"/>
<dbReference type="InterPro" id="IPR045087">
    <property type="entry name" value="Cu-oxidase_fam"/>
</dbReference>
<dbReference type="Proteomes" id="UP001162834">
    <property type="component" value="Chromosome"/>
</dbReference>
<dbReference type="GO" id="GO:0016491">
    <property type="term" value="F:oxidoreductase activity"/>
    <property type="evidence" value="ECO:0007669"/>
    <property type="project" value="UniProtKB-KW"/>
</dbReference>
<dbReference type="EMBL" id="CP087164">
    <property type="protein sequence ID" value="UGS34691.1"/>
    <property type="molecule type" value="Genomic_DNA"/>
</dbReference>
<protein>
    <recommendedName>
        <fullName evidence="9">Copper oxidase</fullName>
    </recommendedName>
</protein>
<dbReference type="PROSITE" id="PS51318">
    <property type="entry name" value="TAT"/>
    <property type="match status" value="1"/>
</dbReference>
<dbReference type="InterPro" id="IPR006311">
    <property type="entry name" value="TAT_signal"/>
</dbReference>
<reference evidence="7" key="1">
    <citation type="journal article" date="2022" name="Int. J. Syst. Evol. Microbiol.">
        <title>Pseudomonas aegrilactucae sp. nov. and Pseudomonas morbosilactucae sp. nov., pathogens causing bacterial rot of lettuce in Japan.</title>
        <authorList>
            <person name="Sawada H."/>
            <person name="Fujikawa T."/>
            <person name="Satou M."/>
        </authorList>
    </citation>
    <scope>NUCLEOTIDE SEQUENCE</scope>
    <source>
        <strain evidence="7">0166_1</strain>
    </source>
</reference>
<sequence>MNRGLDRRAFLGVGGAALICTIGGKTVALRNPEDVAAADAYARSIERPAAAAAQKAKPKPPATDVHNPKDAVDGLSFGTPQPQPGGQVREYWIEAKSLAWDVAPTGWDQFMDHAIPKPRTFRAFAYRQWSEGFAAPLGPAGIPGPTLEAEVGDVLRVHFRNGDESFGQAVTMHPHGVRYTPDYDGAYYGAYTRVGGFIAPGEEFTYTWEATPDAVGVWPYHDHGPNETLNTHRGLFGSIVVRERGARRPDVETFLFFHAFAPSITKIRRNLQCVNGRVAAGNTPTVRAKVGQDVAFHTFGGDDMLHTFHIHGHRWRAADGTFTDNQPVGPMTSVTARWTEDNPGRWLYHCHVLSHMDAGMTGWYLVEP</sequence>
<organism evidence="7 8">
    <name type="scientific">Capillimicrobium parvum</name>
    <dbReference type="NCBI Taxonomy" id="2884022"/>
    <lineage>
        <taxon>Bacteria</taxon>
        <taxon>Bacillati</taxon>
        <taxon>Actinomycetota</taxon>
        <taxon>Thermoleophilia</taxon>
        <taxon>Solirubrobacterales</taxon>
        <taxon>Capillimicrobiaceae</taxon>
        <taxon>Capillimicrobium</taxon>
    </lineage>
</organism>